<evidence type="ECO:0000313" key="6">
    <source>
        <dbReference type="EMBL" id="KAK0630755.1"/>
    </source>
</evidence>
<dbReference type="Pfam" id="PF00172">
    <property type="entry name" value="Zn_clus"/>
    <property type="match status" value="1"/>
</dbReference>
<dbReference type="InterPro" id="IPR050613">
    <property type="entry name" value="Sec_Metabolite_Reg"/>
</dbReference>
<dbReference type="GO" id="GO:0003677">
    <property type="term" value="F:DNA binding"/>
    <property type="evidence" value="ECO:0007669"/>
    <property type="project" value="InterPro"/>
</dbReference>
<gene>
    <name evidence="6" type="ORF">B0T17DRAFT_488092</name>
</gene>
<feature type="compositionally biased region" description="Low complexity" evidence="4">
    <location>
        <begin position="683"/>
        <end position="715"/>
    </location>
</feature>
<comment type="caution">
    <text evidence="6">The sequence shown here is derived from an EMBL/GenBank/DDBJ whole genome shotgun (WGS) entry which is preliminary data.</text>
</comment>
<reference evidence="6" key="1">
    <citation type="submission" date="2023-06" db="EMBL/GenBank/DDBJ databases">
        <title>Genome-scale phylogeny and comparative genomics of the fungal order Sordariales.</title>
        <authorList>
            <consortium name="Lawrence Berkeley National Laboratory"/>
            <person name="Hensen N."/>
            <person name="Bonometti L."/>
            <person name="Westerberg I."/>
            <person name="Brannstrom I.O."/>
            <person name="Guillou S."/>
            <person name="Cros-Aarteil S."/>
            <person name="Calhoun S."/>
            <person name="Haridas S."/>
            <person name="Kuo A."/>
            <person name="Mondo S."/>
            <person name="Pangilinan J."/>
            <person name="Riley R."/>
            <person name="LaButti K."/>
            <person name="Andreopoulos B."/>
            <person name="Lipzen A."/>
            <person name="Chen C."/>
            <person name="Yanf M."/>
            <person name="Daum C."/>
            <person name="Ng V."/>
            <person name="Clum A."/>
            <person name="Steindorff A."/>
            <person name="Ohm R."/>
            <person name="Martin F."/>
            <person name="Silar P."/>
            <person name="Natvig D."/>
            <person name="Lalanne C."/>
            <person name="Gautier V."/>
            <person name="Ament-velasquez S.L."/>
            <person name="Kruys A."/>
            <person name="Hutchinson M.I."/>
            <person name="Powell A.J."/>
            <person name="Barry K."/>
            <person name="Miller A.N."/>
            <person name="Grigoriev I.V."/>
            <person name="Debuchy R."/>
            <person name="Gladieux P."/>
            <person name="Thoren M.H."/>
            <person name="Johannesson H."/>
        </authorList>
    </citation>
    <scope>NUCLEOTIDE SEQUENCE</scope>
    <source>
        <strain evidence="6">SMH3391-2</strain>
    </source>
</reference>
<organism evidence="6 7">
    <name type="scientific">Bombardia bombarda</name>
    <dbReference type="NCBI Taxonomy" id="252184"/>
    <lineage>
        <taxon>Eukaryota</taxon>
        <taxon>Fungi</taxon>
        <taxon>Dikarya</taxon>
        <taxon>Ascomycota</taxon>
        <taxon>Pezizomycotina</taxon>
        <taxon>Sordariomycetes</taxon>
        <taxon>Sordariomycetidae</taxon>
        <taxon>Sordariales</taxon>
        <taxon>Lasiosphaeriaceae</taxon>
        <taxon>Bombardia</taxon>
    </lineage>
</organism>
<dbReference type="SUPFAM" id="SSF57701">
    <property type="entry name" value="Zn2/Cys6 DNA-binding domain"/>
    <property type="match status" value="1"/>
</dbReference>
<feature type="region of interest" description="Disordered" evidence="4">
    <location>
        <begin position="777"/>
        <end position="796"/>
    </location>
</feature>
<dbReference type="PANTHER" id="PTHR31001:SF45">
    <property type="entry name" value="ZN(II)2CYS6 TRANSCRIPTION FACTOR (EUROFUNG)"/>
    <property type="match status" value="1"/>
</dbReference>
<dbReference type="Proteomes" id="UP001174934">
    <property type="component" value="Unassembled WGS sequence"/>
</dbReference>
<dbReference type="AlphaFoldDB" id="A0AA40CA49"/>
<feature type="compositionally biased region" description="Gly residues" evidence="4">
    <location>
        <begin position="669"/>
        <end position="682"/>
    </location>
</feature>
<keyword evidence="3" id="KW-0539">Nucleus</keyword>
<dbReference type="EMBL" id="JAULSR010000002">
    <property type="protein sequence ID" value="KAK0630755.1"/>
    <property type="molecule type" value="Genomic_DNA"/>
</dbReference>
<evidence type="ECO:0000256" key="1">
    <source>
        <dbReference type="ARBA" id="ARBA00004123"/>
    </source>
</evidence>
<dbReference type="PANTHER" id="PTHR31001">
    <property type="entry name" value="UNCHARACTERIZED TRANSCRIPTIONAL REGULATORY PROTEIN"/>
    <property type="match status" value="1"/>
</dbReference>
<evidence type="ECO:0000313" key="7">
    <source>
        <dbReference type="Proteomes" id="UP001174934"/>
    </source>
</evidence>
<protein>
    <submittedName>
        <fullName evidence="6">Fungal-specific transcription factor domain-containing protein</fullName>
    </submittedName>
</protein>
<accession>A0AA40CA49</accession>
<feature type="domain" description="Zn(2)-C6 fungal-type" evidence="5">
    <location>
        <begin position="37"/>
        <end position="66"/>
    </location>
</feature>
<dbReference type="Pfam" id="PF04082">
    <property type="entry name" value="Fungal_trans"/>
    <property type="match status" value="1"/>
</dbReference>
<evidence type="ECO:0000256" key="4">
    <source>
        <dbReference type="SAM" id="MobiDB-lite"/>
    </source>
</evidence>
<name>A0AA40CA49_9PEZI</name>
<feature type="region of interest" description="Disordered" evidence="4">
    <location>
        <begin position="436"/>
        <end position="464"/>
    </location>
</feature>
<dbReference type="GO" id="GO:0008270">
    <property type="term" value="F:zinc ion binding"/>
    <property type="evidence" value="ECO:0007669"/>
    <property type="project" value="InterPro"/>
</dbReference>
<comment type="subcellular location">
    <subcellularLocation>
        <location evidence="1">Nucleus</location>
    </subcellularLocation>
</comment>
<feature type="region of interest" description="Disordered" evidence="4">
    <location>
        <begin position="657"/>
        <end position="725"/>
    </location>
</feature>
<dbReference type="CDD" id="cd00067">
    <property type="entry name" value="GAL4"/>
    <property type="match status" value="1"/>
</dbReference>
<proteinExistence type="predicted"/>
<keyword evidence="7" id="KW-1185">Reference proteome</keyword>
<dbReference type="PROSITE" id="PS50048">
    <property type="entry name" value="ZN2_CY6_FUNGAL_2"/>
    <property type="match status" value="1"/>
</dbReference>
<keyword evidence="2" id="KW-0479">Metal-binding</keyword>
<dbReference type="CDD" id="cd12148">
    <property type="entry name" value="fungal_TF_MHR"/>
    <property type="match status" value="1"/>
</dbReference>
<sequence length="796" mass="88034">MDADLVLPPEQRPPSPHGHNRLSVPEQSAMKLTRGHSCVLCQQRKVRCDKQKPCANCVKAGVECRVVPPQPPRRRKKKPHERDLIDRLRKYEVLLTQHGVHFDPIAHDLKHIDNADDVADLEQDLSGLKTSPSSAADHVSPNDNDKSKWFQYYKEYRATAEIAQDSSDSEYEGPTLHHAFDTMYENSDGFPFVVGGIPASVTNSHPSAIQIFQLWQVYITNVNPLLKLSHVSTLQTQIISAGANTAKIPKPLEALMFAIYFAAISSMEDDEAQSMFGEDRAIMLSKYHGATQQALINAGFMRATDIMVLQAFVLYLMSIRPYCDPRSLFCMLGMAGRIATRMGLHRDGAQFGLPPFETEQRRRLWWQIVIFDKRTAEITGSSITLLNSSGGDCRLPLNINDTDLNVHAKDPPAPYPGPTEMLFSLTRIELTVAAAPGSVRPNPTTPGGTVINKPRVQYSPSPSSPDVVSHVANQNLPQDLESFAAYIENVYLKHCDPKIPMHFFTLMMTRQAICKLRVIDFLCKGIHTDTLEPQERDRLFMEAIKVVELDNVLQSSPMLQGFRWYTYQHFPFPAYMFLVSELRERTTGQLCERAWSVMIENHERRGFSRNVRTPLHIAFGAFFIKAWEAREAAELQLGRQLQTPKLVLMIRNTVSRFKQTRPASTPTNGAGGHSSGGGGPAGPSGASVAGSSVTADDSVMGGSSSSMYSSNKAMPDAPPPQAAMANPSLMMDDAMMFSSFDGTPQAFGGAAAVADTDFGQMDWNYLVQYSTFGGFNPGLYSQQQPPPHGHQQGGGG</sequence>
<evidence type="ECO:0000256" key="2">
    <source>
        <dbReference type="ARBA" id="ARBA00022723"/>
    </source>
</evidence>
<dbReference type="GO" id="GO:0005634">
    <property type="term" value="C:nucleus"/>
    <property type="evidence" value="ECO:0007669"/>
    <property type="project" value="UniProtKB-SubCell"/>
</dbReference>
<dbReference type="InterPro" id="IPR036864">
    <property type="entry name" value="Zn2-C6_fun-type_DNA-bd_sf"/>
</dbReference>
<evidence type="ECO:0000259" key="5">
    <source>
        <dbReference type="PROSITE" id="PS50048"/>
    </source>
</evidence>
<evidence type="ECO:0000256" key="3">
    <source>
        <dbReference type="ARBA" id="ARBA00023242"/>
    </source>
</evidence>
<dbReference type="SMART" id="SM00906">
    <property type="entry name" value="Fungal_trans"/>
    <property type="match status" value="1"/>
</dbReference>
<dbReference type="SMART" id="SM00066">
    <property type="entry name" value="GAL4"/>
    <property type="match status" value="1"/>
</dbReference>
<dbReference type="InterPro" id="IPR007219">
    <property type="entry name" value="XnlR_reg_dom"/>
</dbReference>
<dbReference type="GO" id="GO:0006351">
    <property type="term" value="P:DNA-templated transcription"/>
    <property type="evidence" value="ECO:0007669"/>
    <property type="project" value="InterPro"/>
</dbReference>
<dbReference type="GO" id="GO:0000981">
    <property type="term" value="F:DNA-binding transcription factor activity, RNA polymerase II-specific"/>
    <property type="evidence" value="ECO:0007669"/>
    <property type="project" value="InterPro"/>
</dbReference>
<dbReference type="Gene3D" id="4.10.240.10">
    <property type="entry name" value="Zn(2)-C6 fungal-type DNA-binding domain"/>
    <property type="match status" value="1"/>
</dbReference>
<feature type="compositionally biased region" description="Polar residues" evidence="4">
    <location>
        <begin position="657"/>
        <end position="668"/>
    </location>
</feature>
<feature type="region of interest" description="Disordered" evidence="4">
    <location>
        <begin position="1"/>
        <end position="23"/>
    </location>
</feature>
<dbReference type="InterPro" id="IPR001138">
    <property type="entry name" value="Zn2Cys6_DnaBD"/>
</dbReference>